<reference evidence="1 2" key="1">
    <citation type="submission" date="2013-08" db="EMBL/GenBank/DDBJ databases">
        <authorList>
            <person name="Weinstock G."/>
            <person name="Sodergren E."/>
            <person name="Wylie T."/>
            <person name="Fulton L."/>
            <person name="Fulton R."/>
            <person name="Fronick C."/>
            <person name="O'Laughlin M."/>
            <person name="Godfrey J."/>
            <person name="Miner T."/>
            <person name="Herter B."/>
            <person name="Appelbaum E."/>
            <person name="Cordes M."/>
            <person name="Lek S."/>
            <person name="Wollam A."/>
            <person name="Pepin K.H."/>
            <person name="Palsikar V.B."/>
            <person name="Mitreva M."/>
            <person name="Wilson R.K."/>
        </authorList>
    </citation>
    <scope>NUCLEOTIDE SEQUENCE [LARGE SCALE GENOMIC DNA]</scope>
    <source>
        <strain evidence="1 2">ATCC 15930</strain>
    </source>
</reference>
<organism evidence="1 2">
    <name type="scientific">Hoylesella loescheii DSM 19665 = JCM 12249 = ATCC 15930</name>
    <dbReference type="NCBI Taxonomy" id="1122985"/>
    <lineage>
        <taxon>Bacteria</taxon>
        <taxon>Pseudomonadati</taxon>
        <taxon>Bacteroidota</taxon>
        <taxon>Bacteroidia</taxon>
        <taxon>Bacteroidales</taxon>
        <taxon>Prevotellaceae</taxon>
        <taxon>Hoylesella</taxon>
    </lineage>
</organism>
<keyword evidence="2" id="KW-1185">Reference proteome</keyword>
<comment type="caution">
    <text evidence="1">The sequence shown here is derived from an EMBL/GenBank/DDBJ whole genome shotgun (WGS) entry which is preliminary data.</text>
</comment>
<dbReference type="EMBL" id="JNGW01000120">
    <property type="protein sequence ID" value="KDR51154.1"/>
    <property type="molecule type" value="Genomic_DNA"/>
</dbReference>
<evidence type="ECO:0000313" key="1">
    <source>
        <dbReference type="EMBL" id="KDR51154.1"/>
    </source>
</evidence>
<dbReference type="eggNOG" id="ENOG5032VRJ">
    <property type="taxonomic scope" value="Bacteria"/>
</dbReference>
<evidence type="ECO:0000313" key="2">
    <source>
        <dbReference type="Proteomes" id="UP000027442"/>
    </source>
</evidence>
<dbReference type="Proteomes" id="UP000027442">
    <property type="component" value="Unassembled WGS sequence"/>
</dbReference>
<dbReference type="PATRIC" id="fig|1122985.7.peg.2879"/>
<gene>
    <name evidence="1" type="ORF">HMPREF1991_02784</name>
</gene>
<accession>A0A069QGN8</accession>
<protein>
    <submittedName>
        <fullName evidence="1">Uncharacterized protein</fullName>
    </submittedName>
</protein>
<sequence>MRITVIAKNAGRRKELGKRPIELTKSPQTLQQLLEELTLMGLADAQAERTNLPLSQSDIDAQAEEGRVRFAESYATNNDTPEKSLERMRQAFDDGLFRVFADGEELTQWQAPLALPEDSELVFIRFTMLTGLCWRMIF</sequence>
<dbReference type="AlphaFoldDB" id="A0A069QGN8"/>
<dbReference type="HOGENOM" id="CLU_149983_0_0_10"/>
<dbReference type="RefSeq" id="WP_018967223.1">
    <property type="nucleotide sequence ID" value="NZ_KB899213.1"/>
</dbReference>
<proteinExistence type="predicted"/>
<name>A0A069QGN8_HOYLO</name>